<keyword evidence="9" id="KW-1185">Reference proteome</keyword>
<comment type="catalytic activity">
    <reaction evidence="5">
        <text>L-methionyl-tRNA(fMet) + (6R)-10-formyltetrahydrofolate = N-formyl-L-methionyl-tRNA(fMet) + (6S)-5,6,7,8-tetrahydrofolate + H(+)</text>
        <dbReference type="Rhea" id="RHEA:24380"/>
        <dbReference type="Rhea" id="RHEA-COMP:9952"/>
        <dbReference type="Rhea" id="RHEA-COMP:9953"/>
        <dbReference type="ChEBI" id="CHEBI:15378"/>
        <dbReference type="ChEBI" id="CHEBI:57453"/>
        <dbReference type="ChEBI" id="CHEBI:78530"/>
        <dbReference type="ChEBI" id="CHEBI:78844"/>
        <dbReference type="ChEBI" id="CHEBI:195366"/>
        <dbReference type="EC" id="2.1.2.9"/>
    </reaction>
</comment>
<dbReference type="EC" id="2.1.2.9" evidence="2 5"/>
<evidence type="ECO:0000259" key="6">
    <source>
        <dbReference type="Pfam" id="PF00551"/>
    </source>
</evidence>
<organism evidence="8 9">
    <name type="scientific">Pyramidobacter porci</name>
    <dbReference type="NCBI Taxonomy" id="2605789"/>
    <lineage>
        <taxon>Bacteria</taxon>
        <taxon>Thermotogati</taxon>
        <taxon>Synergistota</taxon>
        <taxon>Synergistia</taxon>
        <taxon>Synergistales</taxon>
        <taxon>Dethiosulfovibrionaceae</taxon>
        <taxon>Pyramidobacter</taxon>
    </lineage>
</organism>
<comment type="similarity">
    <text evidence="1 5">Belongs to the Fmt family.</text>
</comment>
<dbReference type="AlphaFoldDB" id="A0A6L5YAG3"/>
<comment type="caution">
    <text evidence="8">The sequence shown here is derived from an EMBL/GenBank/DDBJ whole genome shotgun (WGS) entry which is preliminary data.</text>
</comment>
<keyword evidence="3 5" id="KW-0808">Transferase</keyword>
<evidence type="ECO:0000256" key="2">
    <source>
        <dbReference type="ARBA" id="ARBA00012261"/>
    </source>
</evidence>
<accession>A0A6L5YAG3</accession>
<dbReference type="InterPro" id="IPR002376">
    <property type="entry name" value="Formyl_transf_N"/>
</dbReference>
<protein>
    <recommendedName>
        <fullName evidence="2 5">Methionyl-tRNA formyltransferase</fullName>
        <ecNumber evidence="2 5">2.1.2.9</ecNumber>
    </recommendedName>
</protein>
<dbReference type="Proteomes" id="UP000473699">
    <property type="component" value="Unassembled WGS sequence"/>
</dbReference>
<dbReference type="InterPro" id="IPR005793">
    <property type="entry name" value="Formyl_trans_C"/>
</dbReference>
<dbReference type="Gene3D" id="3.40.50.12230">
    <property type="match status" value="1"/>
</dbReference>
<keyword evidence="4 5" id="KW-0648">Protein biosynthesis</keyword>
<dbReference type="InterPro" id="IPR011034">
    <property type="entry name" value="Formyl_transferase-like_C_sf"/>
</dbReference>
<evidence type="ECO:0000313" key="9">
    <source>
        <dbReference type="Proteomes" id="UP000473699"/>
    </source>
</evidence>
<dbReference type="GO" id="GO:0005829">
    <property type="term" value="C:cytosol"/>
    <property type="evidence" value="ECO:0007669"/>
    <property type="project" value="TreeGrafter"/>
</dbReference>
<evidence type="ECO:0000256" key="4">
    <source>
        <dbReference type="ARBA" id="ARBA00022917"/>
    </source>
</evidence>
<dbReference type="HAMAP" id="MF_00182">
    <property type="entry name" value="Formyl_trans"/>
    <property type="match status" value="1"/>
</dbReference>
<dbReference type="NCBIfam" id="TIGR00460">
    <property type="entry name" value="fmt"/>
    <property type="match status" value="1"/>
</dbReference>
<dbReference type="Pfam" id="PF02911">
    <property type="entry name" value="Formyl_trans_C"/>
    <property type="match status" value="1"/>
</dbReference>
<evidence type="ECO:0000256" key="5">
    <source>
        <dbReference type="HAMAP-Rule" id="MF_00182"/>
    </source>
</evidence>
<dbReference type="PANTHER" id="PTHR11138">
    <property type="entry name" value="METHIONYL-TRNA FORMYLTRANSFERASE"/>
    <property type="match status" value="1"/>
</dbReference>
<dbReference type="InterPro" id="IPR036477">
    <property type="entry name" value="Formyl_transf_N_sf"/>
</dbReference>
<sequence>MTAKIWFFGTGCFAARCLEEIASKCRPQLVVTAPPSVAGRGLKTRSTPVEEVALKLELPLRQSAAVNRDADLIRLYGSEKPELILVIDFGQKVGEPWLNGPRCGCINIHPSLLPRYRGAAPVQRALMNGETETGVSLFRLVEKMDAGPVWLQGRCAIGPEENAGELLGRMAVAGARLFTENVASLLNETAALTPQDEALATVAAKIDKSEARLDLALGARKLHDLVRGLCPAPGAYVTFRGRRVKILKTRVAPHPAAGSGKLFAAGGRLFLGTPQGALELLTVQPEGKRPMAAGDWAKGLRLEKDEKLDA</sequence>
<dbReference type="SUPFAM" id="SSF53328">
    <property type="entry name" value="Formyltransferase"/>
    <property type="match status" value="1"/>
</dbReference>
<dbReference type="InterPro" id="IPR044135">
    <property type="entry name" value="Met-tRNA-FMT_C"/>
</dbReference>
<dbReference type="InterPro" id="IPR005794">
    <property type="entry name" value="Fmt"/>
</dbReference>
<feature type="domain" description="Formyl transferase C-terminal" evidence="7">
    <location>
        <begin position="205"/>
        <end position="300"/>
    </location>
</feature>
<dbReference type="GO" id="GO:0004479">
    <property type="term" value="F:methionyl-tRNA formyltransferase activity"/>
    <property type="evidence" value="ECO:0007669"/>
    <property type="project" value="UniProtKB-UniRule"/>
</dbReference>
<dbReference type="CDD" id="cd08646">
    <property type="entry name" value="FMT_core_Met-tRNA-FMT_N"/>
    <property type="match status" value="1"/>
</dbReference>
<dbReference type="PANTHER" id="PTHR11138:SF5">
    <property type="entry name" value="METHIONYL-TRNA FORMYLTRANSFERASE, MITOCHONDRIAL"/>
    <property type="match status" value="1"/>
</dbReference>
<dbReference type="EMBL" id="VUNH01000003">
    <property type="protein sequence ID" value="MST55276.1"/>
    <property type="molecule type" value="Genomic_DNA"/>
</dbReference>
<evidence type="ECO:0000256" key="3">
    <source>
        <dbReference type="ARBA" id="ARBA00022679"/>
    </source>
</evidence>
<dbReference type="SUPFAM" id="SSF50486">
    <property type="entry name" value="FMT C-terminal domain-like"/>
    <property type="match status" value="1"/>
</dbReference>
<evidence type="ECO:0000256" key="1">
    <source>
        <dbReference type="ARBA" id="ARBA00010699"/>
    </source>
</evidence>
<feature type="domain" description="Formyl transferase N-terminal" evidence="6">
    <location>
        <begin position="4"/>
        <end position="180"/>
    </location>
</feature>
<reference evidence="8 9" key="1">
    <citation type="submission" date="2019-08" db="EMBL/GenBank/DDBJ databases">
        <title>In-depth cultivation of the pig gut microbiome towards novel bacterial diversity and tailored functional studies.</title>
        <authorList>
            <person name="Wylensek D."/>
            <person name="Hitch T.C.A."/>
            <person name="Clavel T."/>
        </authorList>
    </citation>
    <scope>NUCLEOTIDE SEQUENCE [LARGE SCALE GENOMIC DNA]</scope>
    <source>
        <strain evidence="8 9">SM-530-WT-4B</strain>
    </source>
</reference>
<name>A0A6L5YAG3_9BACT</name>
<evidence type="ECO:0000313" key="8">
    <source>
        <dbReference type="EMBL" id="MST55276.1"/>
    </source>
</evidence>
<evidence type="ECO:0000259" key="7">
    <source>
        <dbReference type="Pfam" id="PF02911"/>
    </source>
</evidence>
<comment type="function">
    <text evidence="5">Attaches a formyl group to the free amino group of methionyl-tRNA(fMet). The formyl group appears to play a dual role in the initiator identity of N-formylmethionyl-tRNA by promoting its recognition by IF2 and preventing the misappropriation of this tRNA by the elongation apparatus.</text>
</comment>
<proteinExistence type="inferred from homology"/>
<dbReference type="Pfam" id="PF00551">
    <property type="entry name" value="Formyl_trans_N"/>
    <property type="match status" value="1"/>
</dbReference>
<dbReference type="InterPro" id="IPR041711">
    <property type="entry name" value="Met-tRNA-FMT_N"/>
</dbReference>
<feature type="binding site" evidence="5">
    <location>
        <begin position="111"/>
        <end position="114"/>
    </location>
    <ligand>
        <name>(6S)-5,6,7,8-tetrahydrofolate</name>
        <dbReference type="ChEBI" id="CHEBI:57453"/>
    </ligand>
</feature>
<dbReference type="RefSeq" id="WP_154528371.1">
    <property type="nucleotide sequence ID" value="NZ_VUNH01000003.1"/>
</dbReference>
<dbReference type="CDD" id="cd08704">
    <property type="entry name" value="Met_tRNA_FMT_C"/>
    <property type="match status" value="1"/>
</dbReference>
<gene>
    <name evidence="5 8" type="primary">fmt</name>
    <name evidence="8" type="ORF">FYJ74_04385</name>
</gene>